<dbReference type="Proteomes" id="UP000789325">
    <property type="component" value="Unassembled WGS sequence"/>
</dbReference>
<reference evidence="3 4" key="1">
    <citation type="journal article" date="2018" name="Int. J. Syst. Evol. Microbiol.">
        <title>Rubneribacter badeniensis gen. nov., sp. nov. and Enteroscipio rubneri gen. nov., sp. nov., new members of the Eggerthellaceae isolated from human faeces.</title>
        <authorList>
            <person name="Danylec N."/>
            <person name="Gobl A."/>
            <person name="Stoll D.A."/>
            <person name="Hetzer B."/>
            <person name="Kulling S.E."/>
            <person name="Huch M."/>
        </authorList>
    </citation>
    <scope>NUCLEOTIDE SEQUENCE [LARGE SCALE GENOMIC DNA]</scope>
    <source>
        <strain evidence="3 4">ResAG-85</strain>
    </source>
</reference>
<dbReference type="PANTHER" id="PTHR42983">
    <property type="entry name" value="DINITROGENASE IRON-MOLYBDENUM COFACTOR PROTEIN-RELATED"/>
    <property type="match status" value="1"/>
</dbReference>
<dbReference type="RefSeq" id="WP_092198065.1">
    <property type="nucleotide sequence ID" value="NZ_PPEL01000044.1"/>
</dbReference>
<evidence type="ECO:0000313" key="4">
    <source>
        <dbReference type="Proteomes" id="UP000236488"/>
    </source>
</evidence>
<keyword evidence="4" id="KW-1185">Reference proteome</keyword>
<reference evidence="2" key="2">
    <citation type="journal article" date="2021" name="PeerJ">
        <title>Extensive microbial diversity within the chicken gut microbiome revealed by metagenomics and culture.</title>
        <authorList>
            <person name="Gilroy R."/>
            <person name="Ravi A."/>
            <person name="Getino M."/>
            <person name="Pursley I."/>
            <person name="Horton D.L."/>
            <person name="Alikhan N.F."/>
            <person name="Baker D."/>
            <person name="Gharbi K."/>
            <person name="Hall N."/>
            <person name="Watson M."/>
            <person name="Adriaenssens E.M."/>
            <person name="Foster-Nyarko E."/>
            <person name="Jarju S."/>
            <person name="Secka A."/>
            <person name="Antonio M."/>
            <person name="Oren A."/>
            <person name="Chaudhuri R.R."/>
            <person name="La Ragione R."/>
            <person name="Hildebrand F."/>
            <person name="Pallen M.J."/>
        </authorList>
    </citation>
    <scope>NUCLEOTIDE SEQUENCE</scope>
    <source>
        <strain evidence="2">USAMLcec12-2067</strain>
    </source>
</reference>
<dbReference type="Gene3D" id="3.30.420.130">
    <property type="entry name" value="Dinitrogenase iron-molybdenum cofactor biosynthesis domain"/>
    <property type="match status" value="1"/>
</dbReference>
<evidence type="ECO:0000313" key="2">
    <source>
        <dbReference type="EMBL" id="HJH43902.1"/>
    </source>
</evidence>
<evidence type="ECO:0000259" key="1">
    <source>
        <dbReference type="Pfam" id="PF02579"/>
    </source>
</evidence>
<dbReference type="EMBL" id="DYZL01000187">
    <property type="protein sequence ID" value="HJH43902.1"/>
    <property type="molecule type" value="Genomic_DNA"/>
</dbReference>
<dbReference type="PANTHER" id="PTHR42983:SF1">
    <property type="entry name" value="IRON-MOLYBDENUM PROTEIN"/>
    <property type="match status" value="1"/>
</dbReference>
<reference evidence="2" key="3">
    <citation type="submission" date="2021-09" db="EMBL/GenBank/DDBJ databases">
        <authorList>
            <person name="Gilroy R."/>
        </authorList>
    </citation>
    <scope>NUCLEOTIDE SEQUENCE</scope>
    <source>
        <strain evidence="2">USAMLcec12-2067</strain>
    </source>
</reference>
<sequence>MRIAVASEGLNVSPYFGQCSSFTCYTIDRGMIVECQNTPNPRLPLRQLASMLGDLDVRVLIAGCVEREAADALGIEGIEVIPNASGTARKAAEAYLARTLAGDGEWHGDEEARPARDT</sequence>
<feature type="domain" description="Dinitrogenase iron-molybdenum cofactor biosynthesis" evidence="1">
    <location>
        <begin position="10"/>
        <end position="96"/>
    </location>
</feature>
<dbReference type="InterPro" id="IPR003731">
    <property type="entry name" value="Di-Nase_FeMo-co_biosynth"/>
</dbReference>
<evidence type="ECO:0000313" key="3">
    <source>
        <dbReference type="EMBL" id="PNV65162.1"/>
    </source>
</evidence>
<proteinExistence type="predicted"/>
<dbReference type="SUPFAM" id="SSF53146">
    <property type="entry name" value="Nitrogenase accessory factor-like"/>
    <property type="match status" value="1"/>
</dbReference>
<dbReference type="Proteomes" id="UP000236488">
    <property type="component" value="Unassembled WGS sequence"/>
</dbReference>
<protein>
    <submittedName>
        <fullName evidence="3">Dinitrogenase iron-molybdenum cofactor biosynthesis protein</fullName>
    </submittedName>
</protein>
<dbReference type="Pfam" id="PF02579">
    <property type="entry name" value="Nitro_FeMo-Co"/>
    <property type="match status" value="1"/>
</dbReference>
<organism evidence="3 4">
    <name type="scientific">Rubneribacter badeniensis</name>
    <dbReference type="NCBI Taxonomy" id="2070688"/>
    <lineage>
        <taxon>Bacteria</taxon>
        <taxon>Bacillati</taxon>
        <taxon>Actinomycetota</taxon>
        <taxon>Coriobacteriia</taxon>
        <taxon>Eggerthellales</taxon>
        <taxon>Eggerthellaceae</taxon>
        <taxon>Rubneribacter</taxon>
    </lineage>
</organism>
<accession>A0A2K2U4I7</accession>
<name>A0A2K2U4I7_9ACTN</name>
<dbReference type="InterPro" id="IPR036105">
    <property type="entry name" value="DiNase_FeMo-co_biosyn_sf"/>
</dbReference>
<dbReference type="AlphaFoldDB" id="A0A2K2U4I7"/>
<dbReference type="EMBL" id="PPEL01000044">
    <property type="protein sequence ID" value="PNV65162.1"/>
    <property type="molecule type" value="Genomic_DNA"/>
</dbReference>
<gene>
    <name evidence="3" type="ORF">C2L80_08115</name>
    <name evidence="2" type="ORF">K8V16_08890</name>
</gene>
<comment type="caution">
    <text evidence="3">The sequence shown here is derived from an EMBL/GenBank/DDBJ whole genome shotgun (WGS) entry which is preliminary data.</text>
</comment>